<keyword evidence="4" id="KW-1185">Reference proteome</keyword>
<reference evidence="3 4" key="1">
    <citation type="journal article" date="2018" name="BMC Genomics">
        <title>Genomic comparison of Trypanosoma conorhini and Trypanosoma rangeli to Trypanosoma cruzi strains of high and low virulence.</title>
        <authorList>
            <person name="Bradwell K.R."/>
            <person name="Koparde V.N."/>
            <person name="Matveyev A.V."/>
            <person name="Serrano M.G."/>
            <person name="Alves J.M."/>
            <person name="Parikh H."/>
            <person name="Huang B."/>
            <person name="Lee V."/>
            <person name="Espinosa-Alvarez O."/>
            <person name="Ortiz P.A."/>
            <person name="Costa-Martins A.G."/>
            <person name="Teixeira M.M."/>
            <person name="Buck G.A."/>
        </authorList>
    </citation>
    <scope>NUCLEOTIDE SEQUENCE [LARGE SCALE GENOMIC DNA]</scope>
    <source>
        <strain evidence="3 4">AM80</strain>
    </source>
</reference>
<organism evidence="3 4">
    <name type="scientific">Trypanosoma rangeli</name>
    <dbReference type="NCBI Taxonomy" id="5698"/>
    <lineage>
        <taxon>Eukaryota</taxon>
        <taxon>Discoba</taxon>
        <taxon>Euglenozoa</taxon>
        <taxon>Kinetoplastea</taxon>
        <taxon>Metakinetoplastina</taxon>
        <taxon>Trypanosomatida</taxon>
        <taxon>Trypanosomatidae</taxon>
        <taxon>Trypanosoma</taxon>
        <taxon>Herpetosoma</taxon>
    </lineage>
</organism>
<feature type="region of interest" description="Disordered" evidence="2">
    <location>
        <begin position="411"/>
        <end position="438"/>
    </location>
</feature>
<name>A0A422NWC2_TRYRA</name>
<dbReference type="GeneID" id="40325926"/>
<feature type="compositionally biased region" description="Acidic residues" evidence="2">
    <location>
        <begin position="411"/>
        <end position="422"/>
    </location>
</feature>
<gene>
    <name evidence="3" type="ORF">TraAM80_01993</name>
</gene>
<accession>A0A422NWC2</accession>
<protein>
    <submittedName>
        <fullName evidence="3">Uncharacterized protein</fullName>
    </submittedName>
</protein>
<evidence type="ECO:0000313" key="4">
    <source>
        <dbReference type="Proteomes" id="UP000283634"/>
    </source>
</evidence>
<keyword evidence="1" id="KW-0175">Coiled coil</keyword>
<dbReference type="EMBL" id="MKGL01000043">
    <property type="protein sequence ID" value="RNF09725.1"/>
    <property type="molecule type" value="Genomic_DNA"/>
</dbReference>
<sequence length="450" mass="51922">MMALIPALHNALTAEHADNPAERPVAITAAATGREGLLQLQDELLGIVEVRDKKMAEYKHKAEETKQLQMLAEMLKREELKSRSKAFEEEQRKRRCMKEEELQRIVKVREEREREREERRATERHDQLERRQKSLVILQEMATKTKAERLTEQRERLLRYRERVTMDSRILSFLEHLQLTPSRIMHLLVTLRPHLPRMTYDDVLEFVVTGNRKVPSDMHAVDEQINNRLSGGDAHVGETENGAQENRFFIVDEGPSFWDSVMRIVAKQSDGQIRSNHIDAGKEEGERYLSRGTSGLFFHRRVNAVLDLFDYTMGTNETVSDPLPSLNVRSASRVLEKEALIGTEFCNGREALLACQERGLCVLHDNVCTLTALGFRYHYPFHDPEQMLGVQLARRRDKAREVMVEQRCANVEDEDHGEEEEEALVRDGTDDETMTSSAHDSTVCFTDELV</sequence>
<dbReference type="AlphaFoldDB" id="A0A422NWC2"/>
<proteinExistence type="predicted"/>
<dbReference type="OrthoDB" id="247078at2759"/>
<comment type="caution">
    <text evidence="3">The sequence shown here is derived from an EMBL/GenBank/DDBJ whole genome shotgun (WGS) entry which is preliminary data.</text>
</comment>
<evidence type="ECO:0000256" key="1">
    <source>
        <dbReference type="SAM" id="Coils"/>
    </source>
</evidence>
<feature type="coiled-coil region" evidence="1">
    <location>
        <begin position="61"/>
        <end position="131"/>
    </location>
</feature>
<dbReference type="Proteomes" id="UP000283634">
    <property type="component" value="Unassembled WGS sequence"/>
</dbReference>
<dbReference type="RefSeq" id="XP_029241142.1">
    <property type="nucleotide sequence ID" value="XM_029379013.1"/>
</dbReference>
<evidence type="ECO:0000256" key="2">
    <source>
        <dbReference type="SAM" id="MobiDB-lite"/>
    </source>
</evidence>
<evidence type="ECO:0000313" key="3">
    <source>
        <dbReference type="EMBL" id="RNF09725.1"/>
    </source>
</evidence>